<dbReference type="AlphaFoldDB" id="A0A163CKY4"/>
<dbReference type="InterPro" id="IPR006073">
    <property type="entry name" value="GTP-bd"/>
</dbReference>
<name>A0A163CKY4_9BURK</name>
<evidence type="ECO:0000313" key="2">
    <source>
        <dbReference type="EMBL" id="AOW14644.1"/>
    </source>
</evidence>
<reference evidence="2 5" key="2">
    <citation type="submission" date="2016-10" db="EMBL/GenBank/DDBJ databases">
        <title>Hydorgenophaga sp. LPB0072 isolated from gastropod.</title>
        <authorList>
            <person name="Kim E."/>
            <person name="Yi H."/>
        </authorList>
    </citation>
    <scope>NUCLEOTIDE SEQUENCE [LARGE SCALE GENOMIC DNA]</scope>
    <source>
        <strain evidence="2 5">LPB0072</strain>
    </source>
</reference>
<dbReference type="OrthoDB" id="5406017at2"/>
<dbReference type="EMBL" id="LVWD01000004">
    <property type="protein sequence ID" value="OAD43259.1"/>
    <property type="molecule type" value="Genomic_DNA"/>
</dbReference>
<feature type="domain" description="G" evidence="1">
    <location>
        <begin position="11"/>
        <end position="154"/>
    </location>
</feature>
<dbReference type="Proteomes" id="UP000185657">
    <property type="component" value="Unassembled WGS sequence"/>
</dbReference>
<evidence type="ECO:0000313" key="5">
    <source>
        <dbReference type="Proteomes" id="UP000185680"/>
    </source>
</evidence>
<dbReference type="EMBL" id="CP017476">
    <property type="protein sequence ID" value="AOW14644.1"/>
    <property type="molecule type" value="Genomic_DNA"/>
</dbReference>
<evidence type="ECO:0000313" key="3">
    <source>
        <dbReference type="EMBL" id="OAD43259.1"/>
    </source>
</evidence>
<protein>
    <recommendedName>
        <fullName evidence="1">G domain-containing protein</fullName>
    </recommendedName>
</protein>
<dbReference type="Pfam" id="PF11981">
    <property type="entry name" value="DUF3482"/>
    <property type="match status" value="1"/>
</dbReference>
<dbReference type="InterPro" id="IPR027417">
    <property type="entry name" value="P-loop_NTPase"/>
</dbReference>
<dbReference type="GO" id="GO:0005525">
    <property type="term" value="F:GTP binding"/>
    <property type="evidence" value="ECO:0007669"/>
    <property type="project" value="InterPro"/>
</dbReference>
<dbReference type="RefSeq" id="WP_066086829.1">
    <property type="nucleotide sequence ID" value="NZ_CP017476.1"/>
</dbReference>
<organism evidence="2 5">
    <name type="scientific">Hydrogenophaga crassostreae</name>
    <dbReference type="NCBI Taxonomy" id="1763535"/>
    <lineage>
        <taxon>Bacteria</taxon>
        <taxon>Pseudomonadati</taxon>
        <taxon>Pseudomonadota</taxon>
        <taxon>Betaproteobacteria</taxon>
        <taxon>Burkholderiales</taxon>
        <taxon>Comamonadaceae</taxon>
        <taxon>Hydrogenophaga</taxon>
    </lineage>
</organism>
<dbReference type="Gene3D" id="3.40.50.300">
    <property type="entry name" value="P-loop containing nucleotide triphosphate hydrolases"/>
    <property type="match status" value="1"/>
</dbReference>
<dbReference type="InterPro" id="IPR005225">
    <property type="entry name" value="Small_GTP-bd"/>
</dbReference>
<dbReference type="PANTHER" id="PTHR42714">
    <property type="entry name" value="TRNA MODIFICATION GTPASE GTPBP3"/>
    <property type="match status" value="1"/>
</dbReference>
<reference evidence="3 4" key="1">
    <citation type="submission" date="2016-02" db="EMBL/GenBank/DDBJ databases">
        <title>Draft genome sequence of Hydrogenophaga sp. LPB0072.</title>
        <authorList>
            <person name="Shin S.-K."/>
            <person name="Yi H."/>
        </authorList>
    </citation>
    <scope>NUCLEOTIDE SEQUENCE [LARGE SCALE GENOMIC DNA]</scope>
    <source>
        <strain evidence="3 4">LPB0072</strain>
    </source>
</reference>
<dbReference type="GO" id="GO:0030488">
    <property type="term" value="P:tRNA methylation"/>
    <property type="evidence" value="ECO:0007669"/>
    <property type="project" value="TreeGrafter"/>
</dbReference>
<dbReference type="KEGG" id="hyl:LPB072_19255"/>
<dbReference type="Proteomes" id="UP000185680">
    <property type="component" value="Chromosome"/>
</dbReference>
<evidence type="ECO:0000259" key="1">
    <source>
        <dbReference type="Pfam" id="PF01926"/>
    </source>
</evidence>
<dbReference type="Pfam" id="PF01926">
    <property type="entry name" value="MMR_HSR1"/>
    <property type="match status" value="1"/>
</dbReference>
<dbReference type="NCBIfam" id="TIGR00231">
    <property type="entry name" value="small_GTP"/>
    <property type="match status" value="1"/>
</dbReference>
<dbReference type="InterPro" id="IPR021871">
    <property type="entry name" value="DUF3482"/>
</dbReference>
<dbReference type="GO" id="GO:0002098">
    <property type="term" value="P:tRNA wobble uridine modification"/>
    <property type="evidence" value="ECO:0007669"/>
    <property type="project" value="TreeGrafter"/>
</dbReference>
<keyword evidence="4" id="KW-1185">Reference proteome</keyword>
<gene>
    <name evidence="2" type="ORF">LPB072_19255</name>
    <name evidence="3" type="ORF">LPB72_05295</name>
</gene>
<dbReference type="GO" id="GO:0005829">
    <property type="term" value="C:cytosol"/>
    <property type="evidence" value="ECO:0007669"/>
    <property type="project" value="TreeGrafter"/>
</dbReference>
<dbReference type="PANTHER" id="PTHR42714:SF7">
    <property type="entry name" value="G DOMAIN-CONTAINING PROTEIN"/>
    <property type="match status" value="1"/>
</dbReference>
<accession>A0A163CKY4</accession>
<evidence type="ECO:0000313" key="4">
    <source>
        <dbReference type="Proteomes" id="UP000185657"/>
    </source>
</evidence>
<sequence>MVDAKKNGTINIAVVGHTNAGKTSLLRTLTRRVNFGEVSDRPGTTRHVEAIGLDVDGRTVVRYFDTPGLEDSVALQYHLKQMPEQLTPPQRVAALLEGPEAKGVFEQEAKVLRQMLNADAAIYVIDCREPVLPKYRSEIEVLNACARPIMPVLNFVRSEQSREPEWREVLAAYGLHAAVLFDAVAPFVGAERQLYEDLSVLMRQHKGTLQTVLDDLDRQADERRTASAQRVADTLISAAAMRREIEPQTLSDAKAKERFVSTFRRELVDGVRKCVDDLLQMHGFEKNDAQLDVMQWTSGRWESDLFNPETLASVGRLLGKGAAAGAAVGFTLDLALAGMSLGAATALGAAIGGALGQGWGQAPRKIRNTFLGIEELTLDNDVLIVLADSLVHLCQVLQARGHAAQDTIEVRLAPSGEYRKALLQLLDPLAQARAHPEWEHHAGSRRNHSTRREVLGRELAGQLIELLQAPVESVRELPR</sequence>
<proteinExistence type="predicted"/>
<dbReference type="STRING" id="1763535.LPB072_19255"/>
<dbReference type="SUPFAM" id="SSF52540">
    <property type="entry name" value="P-loop containing nucleoside triphosphate hydrolases"/>
    <property type="match status" value="1"/>
</dbReference>